<dbReference type="Gene3D" id="6.10.140.2220">
    <property type="match status" value="1"/>
</dbReference>
<evidence type="ECO:0000313" key="7">
    <source>
        <dbReference type="Proteomes" id="UP000320762"/>
    </source>
</evidence>
<evidence type="ECO:0000256" key="4">
    <source>
        <dbReference type="PROSITE-ProRule" id="PRU00134"/>
    </source>
</evidence>
<accession>A0A550CAL9</accession>
<dbReference type="EMBL" id="VDMD01000015">
    <property type="protein sequence ID" value="TRM61850.1"/>
    <property type="molecule type" value="Genomic_DNA"/>
</dbReference>
<sequence length="230" mass="26665">MPTVTCFYCQKKTSDAKRCSRCRLVNYCSKACQTASWKATHKNSCKPHASLVDADGNLKPEPEFLSDEWAQLMVDKQLSKWLELWRSSFCSFTTVSLDLANHPPDRVVTHCLVIRVRPGLMEEKKSKQFYAVAATVESREYVEEQFPELVPIVSDPTDFTRPRFLLILENPEGEIRRVRLNQWNDLNVPKWREMPKEHSRMLAQDTLTVAVQCVNNMEPEEVLRMMRGRG</sequence>
<dbReference type="InterPro" id="IPR002893">
    <property type="entry name" value="Znf_MYND"/>
</dbReference>
<keyword evidence="7" id="KW-1185">Reference proteome</keyword>
<evidence type="ECO:0000259" key="5">
    <source>
        <dbReference type="PROSITE" id="PS50865"/>
    </source>
</evidence>
<dbReference type="AlphaFoldDB" id="A0A550CAL9"/>
<gene>
    <name evidence="6" type="ORF">BD626DRAFT_500736</name>
</gene>
<keyword evidence="2 4" id="KW-0863">Zinc-finger</keyword>
<evidence type="ECO:0000256" key="1">
    <source>
        <dbReference type="ARBA" id="ARBA00022723"/>
    </source>
</evidence>
<organism evidence="6 7">
    <name type="scientific">Schizophyllum amplum</name>
    <dbReference type="NCBI Taxonomy" id="97359"/>
    <lineage>
        <taxon>Eukaryota</taxon>
        <taxon>Fungi</taxon>
        <taxon>Dikarya</taxon>
        <taxon>Basidiomycota</taxon>
        <taxon>Agaricomycotina</taxon>
        <taxon>Agaricomycetes</taxon>
        <taxon>Agaricomycetidae</taxon>
        <taxon>Agaricales</taxon>
        <taxon>Schizophyllaceae</taxon>
        <taxon>Schizophyllum</taxon>
    </lineage>
</organism>
<dbReference type="Proteomes" id="UP000320762">
    <property type="component" value="Unassembled WGS sequence"/>
</dbReference>
<keyword evidence="1" id="KW-0479">Metal-binding</keyword>
<dbReference type="OrthoDB" id="9922773at2759"/>
<dbReference type="PROSITE" id="PS01360">
    <property type="entry name" value="ZF_MYND_1"/>
    <property type="match status" value="1"/>
</dbReference>
<proteinExistence type="predicted"/>
<dbReference type="SUPFAM" id="SSF144232">
    <property type="entry name" value="HIT/MYND zinc finger-like"/>
    <property type="match status" value="1"/>
</dbReference>
<dbReference type="Pfam" id="PF01753">
    <property type="entry name" value="zf-MYND"/>
    <property type="match status" value="1"/>
</dbReference>
<dbReference type="PROSITE" id="PS50865">
    <property type="entry name" value="ZF_MYND_2"/>
    <property type="match status" value="1"/>
</dbReference>
<dbReference type="GO" id="GO:0008270">
    <property type="term" value="F:zinc ion binding"/>
    <property type="evidence" value="ECO:0007669"/>
    <property type="project" value="UniProtKB-KW"/>
</dbReference>
<comment type="caution">
    <text evidence="6">The sequence shown here is derived from an EMBL/GenBank/DDBJ whole genome shotgun (WGS) entry which is preliminary data.</text>
</comment>
<keyword evidence="3" id="KW-0862">Zinc</keyword>
<evidence type="ECO:0000256" key="2">
    <source>
        <dbReference type="ARBA" id="ARBA00022771"/>
    </source>
</evidence>
<dbReference type="STRING" id="97359.A0A550CAL9"/>
<name>A0A550CAL9_9AGAR</name>
<feature type="domain" description="MYND-type" evidence="5">
    <location>
        <begin position="6"/>
        <end position="45"/>
    </location>
</feature>
<protein>
    <recommendedName>
        <fullName evidence="5">MYND-type domain-containing protein</fullName>
    </recommendedName>
</protein>
<reference evidence="6 7" key="1">
    <citation type="journal article" date="2019" name="New Phytol.">
        <title>Comparative genomics reveals unique wood-decay strategies and fruiting body development in the Schizophyllaceae.</title>
        <authorList>
            <person name="Almasi E."/>
            <person name="Sahu N."/>
            <person name="Krizsan K."/>
            <person name="Balint B."/>
            <person name="Kovacs G.M."/>
            <person name="Kiss B."/>
            <person name="Cseklye J."/>
            <person name="Drula E."/>
            <person name="Henrissat B."/>
            <person name="Nagy I."/>
            <person name="Chovatia M."/>
            <person name="Adam C."/>
            <person name="LaButti K."/>
            <person name="Lipzen A."/>
            <person name="Riley R."/>
            <person name="Grigoriev I.V."/>
            <person name="Nagy L.G."/>
        </authorList>
    </citation>
    <scope>NUCLEOTIDE SEQUENCE [LARGE SCALE GENOMIC DNA]</scope>
    <source>
        <strain evidence="6 7">NL-1724</strain>
    </source>
</reference>
<evidence type="ECO:0000256" key="3">
    <source>
        <dbReference type="ARBA" id="ARBA00022833"/>
    </source>
</evidence>
<evidence type="ECO:0000313" key="6">
    <source>
        <dbReference type="EMBL" id="TRM61850.1"/>
    </source>
</evidence>